<feature type="transmembrane region" description="Helical" evidence="4">
    <location>
        <begin position="21"/>
        <end position="46"/>
    </location>
</feature>
<dbReference type="InterPro" id="IPR052528">
    <property type="entry name" value="Sugar_transport-like"/>
</dbReference>
<reference evidence="5" key="1">
    <citation type="submission" date="2022-10" db="EMBL/GenBank/DDBJ databases">
        <title>Chitinophaga sp. nov., isolated from soil.</title>
        <authorList>
            <person name="Jeon C.O."/>
        </authorList>
    </citation>
    <scope>NUCLEOTIDE SEQUENCE</scope>
    <source>
        <strain evidence="5">R8</strain>
    </source>
</reference>
<feature type="transmembrane region" description="Helical" evidence="4">
    <location>
        <begin position="84"/>
        <end position="106"/>
    </location>
</feature>
<evidence type="ECO:0000256" key="1">
    <source>
        <dbReference type="ARBA" id="ARBA00022692"/>
    </source>
</evidence>
<evidence type="ECO:0000256" key="4">
    <source>
        <dbReference type="SAM" id="Phobius"/>
    </source>
</evidence>
<feature type="transmembrane region" description="Helical" evidence="4">
    <location>
        <begin position="369"/>
        <end position="387"/>
    </location>
</feature>
<dbReference type="PANTHER" id="PTHR23526:SF2">
    <property type="entry name" value="MAJOR FACILITATOR SUPERFAMILY (MFS) PROFILE DOMAIN-CONTAINING PROTEIN"/>
    <property type="match status" value="1"/>
</dbReference>
<evidence type="ECO:0000256" key="2">
    <source>
        <dbReference type="ARBA" id="ARBA00022989"/>
    </source>
</evidence>
<proteinExistence type="predicted"/>
<keyword evidence="1 4" id="KW-0812">Transmembrane</keyword>
<gene>
    <name evidence="5" type="ORF">MKQ68_03145</name>
</gene>
<dbReference type="Pfam" id="PF07690">
    <property type="entry name" value="MFS_1"/>
    <property type="match status" value="1"/>
</dbReference>
<feature type="transmembrane region" description="Helical" evidence="4">
    <location>
        <begin position="52"/>
        <end position="75"/>
    </location>
</feature>
<keyword evidence="2 4" id="KW-1133">Transmembrane helix</keyword>
<dbReference type="InterPro" id="IPR011701">
    <property type="entry name" value="MFS"/>
</dbReference>
<feature type="transmembrane region" description="Helical" evidence="4">
    <location>
        <begin position="112"/>
        <end position="136"/>
    </location>
</feature>
<evidence type="ECO:0000313" key="6">
    <source>
        <dbReference type="Proteomes" id="UP001162741"/>
    </source>
</evidence>
<dbReference type="Gene3D" id="1.20.1250.20">
    <property type="entry name" value="MFS general substrate transporter like domains"/>
    <property type="match status" value="2"/>
</dbReference>
<feature type="transmembrane region" description="Helical" evidence="4">
    <location>
        <begin position="323"/>
        <end position="348"/>
    </location>
</feature>
<accession>A0ABY6J343</accession>
<keyword evidence="6" id="KW-1185">Reference proteome</keyword>
<dbReference type="RefSeq" id="WP_264282040.1">
    <property type="nucleotide sequence ID" value="NZ_CP107006.1"/>
</dbReference>
<dbReference type="EMBL" id="CP107006">
    <property type="protein sequence ID" value="UYQ94086.1"/>
    <property type="molecule type" value="Genomic_DNA"/>
</dbReference>
<dbReference type="PANTHER" id="PTHR23526">
    <property type="entry name" value="INTEGRAL MEMBRANE TRANSPORT PROTEIN-RELATED"/>
    <property type="match status" value="1"/>
</dbReference>
<evidence type="ECO:0000313" key="5">
    <source>
        <dbReference type="EMBL" id="UYQ94086.1"/>
    </source>
</evidence>
<feature type="transmembrane region" description="Helical" evidence="4">
    <location>
        <begin position="236"/>
        <end position="259"/>
    </location>
</feature>
<dbReference type="SUPFAM" id="SSF103473">
    <property type="entry name" value="MFS general substrate transporter"/>
    <property type="match status" value="1"/>
</dbReference>
<feature type="transmembrane region" description="Helical" evidence="4">
    <location>
        <begin position="299"/>
        <end position="317"/>
    </location>
</feature>
<feature type="transmembrane region" description="Helical" evidence="4">
    <location>
        <begin position="187"/>
        <end position="206"/>
    </location>
</feature>
<dbReference type="Proteomes" id="UP001162741">
    <property type="component" value="Chromosome"/>
</dbReference>
<feature type="transmembrane region" description="Helical" evidence="4">
    <location>
        <begin position="265"/>
        <end position="287"/>
    </location>
</feature>
<sequence length="504" mass="56413">MSLRPSEHLSETAVKKGLNLVILDGLATEAMVVFTAGSILTALALGLGATNFQIGLLAALPTFTNVFQLLTIWLVQRFNNRRAIAVICSTLARTPIVIIGLLPFLFSTGTSLYTLFCLLFLHYFFGSVSGASWNSWMKDLVPGDILGSFFSRRTRYTQTLNVTLSLGTALVAEYVKNNYPGREIETYTSLFLLGGIFGLSGVLALYRTPEPKQVLEKENIFGMLKRPFKDQNFRRLLVFNACWIFALSLATPFVTVYMLRTLEIPLSYIIGLGILSQLSSIFSLNIWGKYIDKFSNKNVILICAPLYIACFITWALIAKESTFVTKMIILGAVHLVTGLSTAGINLSLNNIGIKLAPRGQAMIYLSTKNMSVAFAAAMAPLLGGLMADYFQHRQLLLEFIWKTPSKFRDIYLLNLQQWNFFFAITAILALLSLNLLRRVRESGEVHKQVIIREMAISLSTRIKETPGHQMLHRYVLLPAAILKDKLGDPEESRMEALLRLKKRK</sequence>
<evidence type="ECO:0000256" key="3">
    <source>
        <dbReference type="ARBA" id="ARBA00023136"/>
    </source>
</evidence>
<dbReference type="InterPro" id="IPR036259">
    <property type="entry name" value="MFS_trans_sf"/>
</dbReference>
<keyword evidence="3 4" id="KW-0472">Membrane</keyword>
<organism evidence="5 6">
    <name type="scientific">Chitinophaga horti</name>
    <dbReference type="NCBI Taxonomy" id="2920382"/>
    <lineage>
        <taxon>Bacteria</taxon>
        <taxon>Pseudomonadati</taxon>
        <taxon>Bacteroidota</taxon>
        <taxon>Chitinophagia</taxon>
        <taxon>Chitinophagales</taxon>
        <taxon>Chitinophagaceae</taxon>
        <taxon>Chitinophaga</taxon>
    </lineage>
</organism>
<feature type="transmembrane region" description="Helical" evidence="4">
    <location>
        <begin position="418"/>
        <end position="436"/>
    </location>
</feature>
<protein>
    <submittedName>
        <fullName evidence="5">MFS transporter</fullName>
    </submittedName>
</protein>
<name>A0ABY6J343_9BACT</name>